<dbReference type="Gene3D" id="1.20.1250.20">
    <property type="entry name" value="MFS general substrate transporter like domains"/>
    <property type="match status" value="1"/>
</dbReference>
<evidence type="ECO:0000256" key="4">
    <source>
        <dbReference type="ARBA" id="ARBA00022692"/>
    </source>
</evidence>
<feature type="transmembrane region" description="Helical" evidence="7">
    <location>
        <begin position="166"/>
        <end position="187"/>
    </location>
</feature>
<evidence type="ECO:0000256" key="3">
    <source>
        <dbReference type="ARBA" id="ARBA00022475"/>
    </source>
</evidence>
<dbReference type="RefSeq" id="WP_253565240.1">
    <property type="nucleotide sequence ID" value="NZ_JAMZEK010000001.1"/>
</dbReference>
<evidence type="ECO:0000256" key="2">
    <source>
        <dbReference type="ARBA" id="ARBA00022448"/>
    </source>
</evidence>
<dbReference type="SUPFAM" id="SSF103473">
    <property type="entry name" value="MFS general substrate transporter"/>
    <property type="match status" value="1"/>
</dbReference>
<dbReference type="Gene3D" id="1.20.1720.10">
    <property type="entry name" value="Multidrug resistance protein D"/>
    <property type="match status" value="1"/>
</dbReference>
<feature type="transmembrane region" description="Helical" evidence="7">
    <location>
        <begin position="398"/>
        <end position="421"/>
    </location>
</feature>
<dbReference type="CDD" id="cd17321">
    <property type="entry name" value="MFS_MMR_MDR_like"/>
    <property type="match status" value="1"/>
</dbReference>
<feature type="transmembrane region" description="Helical" evidence="7">
    <location>
        <begin position="141"/>
        <end position="160"/>
    </location>
</feature>
<feature type="transmembrane region" description="Helical" evidence="7">
    <location>
        <begin position="269"/>
        <end position="291"/>
    </location>
</feature>
<keyword evidence="2" id="KW-0813">Transport</keyword>
<keyword evidence="6 7" id="KW-0472">Membrane</keyword>
<dbReference type="InterPro" id="IPR020846">
    <property type="entry name" value="MFS_dom"/>
</dbReference>
<feature type="transmembrane region" description="Helical" evidence="7">
    <location>
        <begin position="366"/>
        <end position="386"/>
    </location>
</feature>
<dbReference type="EMBL" id="JAMZEK010000001">
    <property type="protein sequence ID" value="MCP1373474.1"/>
    <property type="molecule type" value="Genomic_DNA"/>
</dbReference>
<feature type="transmembrane region" description="Helical" evidence="7">
    <location>
        <begin position="303"/>
        <end position="323"/>
    </location>
</feature>
<evidence type="ECO:0000256" key="1">
    <source>
        <dbReference type="ARBA" id="ARBA00004651"/>
    </source>
</evidence>
<evidence type="ECO:0000259" key="8">
    <source>
        <dbReference type="PROSITE" id="PS50850"/>
    </source>
</evidence>
<keyword evidence="3" id="KW-1003">Cell membrane</keyword>
<feature type="transmembrane region" description="Helical" evidence="7">
    <location>
        <begin position="335"/>
        <end position="354"/>
    </location>
</feature>
<accession>A0ABT1F7Y1</accession>
<feature type="transmembrane region" description="Helical" evidence="7">
    <location>
        <begin position="441"/>
        <end position="463"/>
    </location>
</feature>
<name>A0ABT1F7Y1_9GAMM</name>
<feature type="transmembrane region" description="Helical" evidence="7">
    <location>
        <begin position="79"/>
        <end position="99"/>
    </location>
</feature>
<proteinExistence type="predicted"/>
<dbReference type="PANTHER" id="PTHR42718">
    <property type="entry name" value="MAJOR FACILITATOR SUPERFAMILY MULTIDRUG TRANSPORTER MFSC"/>
    <property type="match status" value="1"/>
</dbReference>
<evidence type="ECO:0000313" key="10">
    <source>
        <dbReference type="Proteomes" id="UP001204615"/>
    </source>
</evidence>
<dbReference type="InterPro" id="IPR011701">
    <property type="entry name" value="MFS"/>
</dbReference>
<keyword evidence="10" id="KW-1185">Reference proteome</keyword>
<dbReference type="InterPro" id="IPR004638">
    <property type="entry name" value="EmrB-like"/>
</dbReference>
<protein>
    <submittedName>
        <fullName evidence="9">DHA2 family efflux MFS transporter permease subunit</fullName>
    </submittedName>
</protein>
<keyword evidence="4 7" id="KW-0812">Transmembrane</keyword>
<gene>
    <name evidence="9" type="ORF">NC595_05310</name>
</gene>
<comment type="subcellular location">
    <subcellularLocation>
        <location evidence="1">Cell membrane</location>
        <topology evidence="1">Multi-pass membrane protein</topology>
    </subcellularLocation>
</comment>
<evidence type="ECO:0000313" key="9">
    <source>
        <dbReference type="EMBL" id="MCP1373474.1"/>
    </source>
</evidence>
<feature type="transmembrane region" description="Helical" evidence="7">
    <location>
        <begin position="47"/>
        <end position="67"/>
    </location>
</feature>
<feature type="transmembrane region" description="Helical" evidence="7">
    <location>
        <begin position="230"/>
        <end position="248"/>
    </location>
</feature>
<dbReference type="Pfam" id="PF07690">
    <property type="entry name" value="MFS_1"/>
    <property type="match status" value="1"/>
</dbReference>
<sequence>MTAAAPARHDWLAFYVLCAGVLMIVLDTTIVNVALPSIKADLGFSETALAWVVNAYMLTYGGCLLLAGRLGDLLGHRRVFLIGLAAFTLASLACGLAQSQLMLVAARAAQGLGGAVVSAVALSLIMDLFTGPADRARAMGIYGFVCAGGGSIGVLLGGLLTSTLSWHWIFLVNLPIGIAVALATLRLVPGARKPFEGRLDVAGAASVTLALTLAIYAVVNGNEAGWTSPATLGVLAGALALLALFVTVESRVRSPLIPLGLFRHRNLSMASLIGVLWCAAMFAWFFLSALYMQQVLGYDPFRVGLAFLPANLVMAVCSVSLSARLVMRFGIRRPLAAGLAMAAIGLALFARAPLDGRFATDVLPAMMLLGLGAGIAFNPVLLAAMGDVAPDQSGLASGVVNTAFMMGGALGLAVLASLAAATTNALDGAGASTLAALNGGYHRAFLAGAGAAAVAALVGGLLLRPQAPGHAAVDATAP</sequence>
<keyword evidence="5 7" id="KW-1133">Transmembrane helix</keyword>
<organism evidence="9 10">
    <name type="scientific">Dyella lutea</name>
    <dbReference type="NCBI Taxonomy" id="2950441"/>
    <lineage>
        <taxon>Bacteria</taxon>
        <taxon>Pseudomonadati</taxon>
        <taxon>Pseudomonadota</taxon>
        <taxon>Gammaproteobacteria</taxon>
        <taxon>Lysobacterales</taxon>
        <taxon>Rhodanobacteraceae</taxon>
        <taxon>Dyella</taxon>
    </lineage>
</organism>
<dbReference type="InterPro" id="IPR036259">
    <property type="entry name" value="MFS_trans_sf"/>
</dbReference>
<feature type="transmembrane region" description="Helical" evidence="7">
    <location>
        <begin position="111"/>
        <end position="129"/>
    </location>
</feature>
<evidence type="ECO:0000256" key="5">
    <source>
        <dbReference type="ARBA" id="ARBA00022989"/>
    </source>
</evidence>
<evidence type="ECO:0000256" key="7">
    <source>
        <dbReference type="SAM" id="Phobius"/>
    </source>
</evidence>
<dbReference type="NCBIfam" id="TIGR00711">
    <property type="entry name" value="efflux_EmrB"/>
    <property type="match status" value="1"/>
</dbReference>
<comment type="caution">
    <text evidence="9">The sequence shown here is derived from an EMBL/GenBank/DDBJ whole genome shotgun (WGS) entry which is preliminary data.</text>
</comment>
<dbReference type="Proteomes" id="UP001204615">
    <property type="component" value="Unassembled WGS sequence"/>
</dbReference>
<feature type="transmembrane region" description="Helical" evidence="7">
    <location>
        <begin position="12"/>
        <end position="35"/>
    </location>
</feature>
<feature type="domain" description="Major facilitator superfamily (MFS) profile" evidence="8">
    <location>
        <begin position="13"/>
        <end position="467"/>
    </location>
</feature>
<evidence type="ECO:0000256" key="6">
    <source>
        <dbReference type="ARBA" id="ARBA00023136"/>
    </source>
</evidence>
<reference evidence="9 10" key="1">
    <citation type="submission" date="2022-06" db="EMBL/GenBank/DDBJ databases">
        <title>Dyella sp. Sa strain:Sa Genome sequencing.</title>
        <authorList>
            <person name="Park S."/>
        </authorList>
    </citation>
    <scope>NUCLEOTIDE SEQUENCE [LARGE SCALE GENOMIC DNA]</scope>
    <source>
        <strain evidence="9 10">Sa</strain>
    </source>
</reference>
<dbReference type="PANTHER" id="PTHR42718:SF46">
    <property type="entry name" value="BLR6921 PROTEIN"/>
    <property type="match status" value="1"/>
</dbReference>
<dbReference type="PROSITE" id="PS50850">
    <property type="entry name" value="MFS"/>
    <property type="match status" value="1"/>
</dbReference>
<feature type="transmembrane region" description="Helical" evidence="7">
    <location>
        <begin position="199"/>
        <end position="218"/>
    </location>
</feature>